<gene>
    <name evidence="9" type="ORF">FHU37_005488</name>
</gene>
<feature type="transmembrane region" description="Helical" evidence="7">
    <location>
        <begin position="451"/>
        <end position="470"/>
    </location>
</feature>
<proteinExistence type="inferred from homology"/>
<feature type="transmembrane region" description="Helical" evidence="7">
    <location>
        <begin position="412"/>
        <end position="431"/>
    </location>
</feature>
<keyword evidence="6 7" id="KW-0472">Membrane</keyword>
<keyword evidence="4 7" id="KW-0812">Transmembrane</keyword>
<feature type="transmembrane region" description="Helical" evidence="7">
    <location>
        <begin position="119"/>
        <end position="137"/>
    </location>
</feature>
<feature type="transmembrane region" description="Helical" evidence="7">
    <location>
        <begin position="262"/>
        <end position="280"/>
    </location>
</feature>
<evidence type="ECO:0000313" key="10">
    <source>
        <dbReference type="Proteomes" id="UP000567795"/>
    </source>
</evidence>
<evidence type="ECO:0000256" key="6">
    <source>
        <dbReference type="ARBA" id="ARBA00023136"/>
    </source>
</evidence>
<dbReference type="Proteomes" id="UP000567795">
    <property type="component" value="Unassembled WGS sequence"/>
</dbReference>
<feature type="transmembrane region" description="Helical" evidence="7">
    <location>
        <begin position="323"/>
        <end position="343"/>
    </location>
</feature>
<evidence type="ECO:0000256" key="2">
    <source>
        <dbReference type="ARBA" id="ARBA00006162"/>
    </source>
</evidence>
<feature type="transmembrane region" description="Helical" evidence="7">
    <location>
        <begin position="179"/>
        <end position="198"/>
    </location>
</feature>
<keyword evidence="10" id="KW-1185">Reference proteome</keyword>
<dbReference type="InterPro" id="IPR024962">
    <property type="entry name" value="YukD-like"/>
</dbReference>
<dbReference type="EMBL" id="JACBZD010000002">
    <property type="protein sequence ID" value="NYI08459.1"/>
    <property type="molecule type" value="Genomic_DNA"/>
</dbReference>
<dbReference type="InterPro" id="IPR044049">
    <property type="entry name" value="EccD_transm"/>
</dbReference>
<evidence type="ECO:0000256" key="7">
    <source>
        <dbReference type="SAM" id="Phobius"/>
    </source>
</evidence>
<feature type="domain" description="EccD-like transmembrane" evidence="8">
    <location>
        <begin position="118"/>
        <end position="473"/>
    </location>
</feature>
<dbReference type="NCBIfam" id="TIGR03920">
    <property type="entry name" value="T7SS_EccD"/>
    <property type="match status" value="1"/>
</dbReference>
<feature type="transmembrane region" description="Helical" evidence="7">
    <location>
        <begin position="349"/>
        <end position="367"/>
    </location>
</feature>
<dbReference type="Gene3D" id="3.10.20.90">
    <property type="entry name" value="Phosphatidylinositol 3-kinase Catalytic Subunit, Chain A, domain 1"/>
    <property type="match status" value="1"/>
</dbReference>
<evidence type="ECO:0000256" key="3">
    <source>
        <dbReference type="ARBA" id="ARBA00022475"/>
    </source>
</evidence>
<organism evidence="9 10">
    <name type="scientific">Allostreptomyces psammosilenae</name>
    <dbReference type="NCBI Taxonomy" id="1892865"/>
    <lineage>
        <taxon>Bacteria</taxon>
        <taxon>Bacillati</taxon>
        <taxon>Actinomycetota</taxon>
        <taxon>Actinomycetes</taxon>
        <taxon>Kitasatosporales</taxon>
        <taxon>Streptomycetaceae</taxon>
        <taxon>Allostreptomyces</taxon>
    </lineage>
</organism>
<dbReference type="InterPro" id="IPR006707">
    <property type="entry name" value="T7SS_EccD"/>
</dbReference>
<dbReference type="PIRSF" id="PIRSF017804">
    <property type="entry name" value="Secretion_EccD1"/>
    <property type="match status" value="1"/>
</dbReference>
<dbReference type="Pfam" id="PF08817">
    <property type="entry name" value="YukD"/>
    <property type="match status" value="1"/>
</dbReference>
<evidence type="ECO:0000259" key="8">
    <source>
        <dbReference type="Pfam" id="PF19053"/>
    </source>
</evidence>
<name>A0A853A241_9ACTN</name>
<protein>
    <submittedName>
        <fullName evidence="9">Type VII secretion integral membrane protein EccD</fullName>
    </submittedName>
</protein>
<keyword evidence="3" id="KW-1003">Cell membrane</keyword>
<feature type="transmembrane region" description="Helical" evidence="7">
    <location>
        <begin position="235"/>
        <end position="256"/>
    </location>
</feature>
<evidence type="ECO:0000313" key="9">
    <source>
        <dbReference type="EMBL" id="NYI08459.1"/>
    </source>
</evidence>
<reference evidence="9 10" key="1">
    <citation type="submission" date="2020-07" db="EMBL/GenBank/DDBJ databases">
        <title>Sequencing the genomes of 1000 actinobacteria strains.</title>
        <authorList>
            <person name="Klenk H.-P."/>
        </authorList>
    </citation>
    <scope>NUCLEOTIDE SEQUENCE [LARGE SCALE GENOMIC DNA]</scope>
    <source>
        <strain evidence="9 10">DSM 42178</strain>
    </source>
</reference>
<evidence type="ECO:0000256" key="1">
    <source>
        <dbReference type="ARBA" id="ARBA00004651"/>
    </source>
</evidence>
<evidence type="ECO:0000256" key="4">
    <source>
        <dbReference type="ARBA" id="ARBA00022692"/>
    </source>
</evidence>
<accession>A0A853A241</accession>
<comment type="subcellular location">
    <subcellularLocation>
        <location evidence="1">Cell membrane</location>
        <topology evidence="1">Multi-pass membrane protein</topology>
    </subcellularLocation>
</comment>
<comment type="caution">
    <text evidence="9">The sequence shown here is derived from an EMBL/GenBank/DDBJ whole genome shotgun (WGS) entry which is preliminary data.</text>
</comment>
<feature type="transmembrane region" description="Helical" evidence="7">
    <location>
        <begin position="149"/>
        <end position="167"/>
    </location>
</feature>
<comment type="similarity">
    <text evidence="2">Belongs to the EccD/Snm4 family.</text>
</comment>
<feature type="transmembrane region" description="Helical" evidence="7">
    <location>
        <begin position="374"/>
        <end position="392"/>
    </location>
</feature>
<feature type="transmembrane region" description="Helical" evidence="7">
    <location>
        <begin position="210"/>
        <end position="228"/>
    </location>
</feature>
<dbReference type="GO" id="GO:0005886">
    <property type="term" value="C:plasma membrane"/>
    <property type="evidence" value="ECO:0007669"/>
    <property type="project" value="UniProtKB-SubCell"/>
</dbReference>
<evidence type="ECO:0000256" key="5">
    <source>
        <dbReference type="ARBA" id="ARBA00022989"/>
    </source>
</evidence>
<sequence>MSSTSTGYCRVTVVAPDSRVDVALPEDLPLAHIYPEVLRLAGQSQDEHEPTGFTLVRSGGEVLDPSQSLIAQQVRDGEQLTLRPLAQSLPPAVYDDVADAVARAVEDDRRMWNPRWMRASGLFGGALLFYLVAFVLFMSQPLTNDLNGLPAIVGGVLALVLTAFAGVRARIYQDTGTAVAMGVAALPHALLGGAGILAPDPGQGLGRLQLLMGCVALMVVAILLVTLVPRAASPFVAASLLGIAGTLGSFAAILTGQGAAEVAAVGAVVAIALVAFLPGLSARFARLPIGFQPPETQAGGSAPDIEPVDFSRIEQQARQGHEVLLGLVGGCAAVVVGTATTLGFTENNWARLLALLVGLAAMMRARLFRYSTQVVCLLVAGIAALVLLVVGMLLNPPIEVLMSSSDADLRTIWMSAAVAAGAAIVVAVGLVVPRAGVSPFWGRVMDLSEGLVLLSLVPVCLAVLDVYATVRGLTS</sequence>
<keyword evidence="5 7" id="KW-1133">Transmembrane helix</keyword>
<dbReference type="Pfam" id="PF19053">
    <property type="entry name" value="EccD"/>
    <property type="match status" value="1"/>
</dbReference>
<dbReference type="RefSeq" id="WP_179817264.1">
    <property type="nucleotide sequence ID" value="NZ_JACBZD010000002.1"/>
</dbReference>
<dbReference type="AlphaFoldDB" id="A0A853A241"/>